<dbReference type="EMBL" id="QGMZ01000010">
    <property type="protein sequence ID" value="PWR75437.1"/>
    <property type="molecule type" value="Genomic_DNA"/>
</dbReference>
<dbReference type="SUPFAM" id="SSF52833">
    <property type="entry name" value="Thioredoxin-like"/>
    <property type="match status" value="1"/>
</dbReference>
<keyword evidence="3" id="KW-1185">Reference proteome</keyword>
<dbReference type="InterPro" id="IPR004879">
    <property type="entry name" value="Ssp411-like_TRX"/>
</dbReference>
<dbReference type="InterPro" id="IPR008928">
    <property type="entry name" value="6-hairpin_glycosidase_sf"/>
</dbReference>
<dbReference type="PANTHER" id="PTHR42899:SF1">
    <property type="entry name" value="SPERMATOGENESIS-ASSOCIATED PROTEIN 20"/>
    <property type="match status" value="1"/>
</dbReference>
<dbReference type="CDD" id="cd02955">
    <property type="entry name" value="SSP411"/>
    <property type="match status" value="1"/>
</dbReference>
<dbReference type="InterPro" id="IPR012341">
    <property type="entry name" value="6hp_glycosidase-like_sf"/>
</dbReference>
<evidence type="ECO:0000313" key="3">
    <source>
        <dbReference type="Proteomes" id="UP000245934"/>
    </source>
</evidence>
<dbReference type="PANTHER" id="PTHR42899">
    <property type="entry name" value="SPERMATOGENESIS-ASSOCIATED PROTEIN 20"/>
    <property type="match status" value="1"/>
</dbReference>
<name>A0A2V2NGC0_9EURY</name>
<protein>
    <submittedName>
        <fullName evidence="2">Thioredoxin domain-containing protein</fullName>
    </submittedName>
</protein>
<proteinExistence type="predicted"/>
<dbReference type="RefSeq" id="WP_109939956.1">
    <property type="nucleotide sequence ID" value="NZ_CP176366.1"/>
</dbReference>
<comment type="caution">
    <text evidence="2">The sequence shown here is derived from an EMBL/GenBank/DDBJ whole genome shotgun (WGS) entry which is preliminary data.</text>
</comment>
<dbReference type="InterPro" id="IPR036249">
    <property type="entry name" value="Thioredoxin-like_sf"/>
</dbReference>
<dbReference type="GO" id="GO:0005975">
    <property type="term" value="P:carbohydrate metabolic process"/>
    <property type="evidence" value="ECO:0007669"/>
    <property type="project" value="InterPro"/>
</dbReference>
<reference evidence="2 3" key="1">
    <citation type="submission" date="2018-05" db="EMBL/GenBank/DDBJ databases">
        <title>Draft genome of Methanospirillum stamsii Pt1.</title>
        <authorList>
            <person name="Dueholm M.S."/>
            <person name="Nielsen P.H."/>
            <person name="Bakmann L.F."/>
            <person name="Otzen D.E."/>
        </authorList>
    </citation>
    <scope>NUCLEOTIDE SEQUENCE [LARGE SCALE GENOMIC DNA]</scope>
    <source>
        <strain evidence="2 3">Pt1</strain>
    </source>
</reference>
<accession>A0A2V2NGC0</accession>
<evidence type="ECO:0000313" key="2">
    <source>
        <dbReference type="EMBL" id="PWR75437.1"/>
    </source>
</evidence>
<gene>
    <name evidence="2" type="ORF">DLD82_04685</name>
</gene>
<dbReference type="SUPFAM" id="SSF48208">
    <property type="entry name" value="Six-hairpin glycosidases"/>
    <property type="match status" value="1"/>
</dbReference>
<organism evidence="2 3">
    <name type="scientific">Methanospirillum stamsii</name>
    <dbReference type="NCBI Taxonomy" id="1277351"/>
    <lineage>
        <taxon>Archaea</taxon>
        <taxon>Methanobacteriati</taxon>
        <taxon>Methanobacteriota</taxon>
        <taxon>Stenosarchaea group</taxon>
        <taxon>Methanomicrobia</taxon>
        <taxon>Methanomicrobiales</taxon>
        <taxon>Methanospirillaceae</taxon>
        <taxon>Methanospirillum</taxon>
    </lineage>
</organism>
<evidence type="ECO:0000259" key="1">
    <source>
        <dbReference type="Pfam" id="PF03190"/>
    </source>
</evidence>
<dbReference type="AlphaFoldDB" id="A0A2V2NGC0"/>
<dbReference type="Gene3D" id="1.50.10.10">
    <property type="match status" value="1"/>
</dbReference>
<dbReference type="Pfam" id="PF03190">
    <property type="entry name" value="Thioredox_DsbH"/>
    <property type="match status" value="1"/>
</dbReference>
<sequence>MTTDRKNRLAGEKSPYLLMHASNPVNWYPWGDEAFQEAKERDLPVFLSIGYAACHWCHVMEQECFSDKTVAESLNNHFICIKVDREERPDIDQVYMTVCQIMTGTGGWPLSIFLNFDREPFYAATYIPKKGRQGMPGMMELIPYLSDIWKNHRGEVNNAGKKLINAVIQVTTHHPDDFSEKTIHDAYASLSAGFDKTYGGFSKSPKFPSVPQIFFLLKYYHVFSQKKAWEMAEFTLQKMAVSGIRDHLDGGFHRYATDREWKLPHFEKMLYDQALLAMAYAQSYQISPDPIFQTTGTGILDYVCAYLTDPEGRFWSSIDADSQEGEGAYYLWNYDEVMAVLGNDDGRLFCELYGITREGNVSGHGIASGSNVLHPGKNPLIALNDRGVSSPETWLSRMQEKLLMARSRRSYPAIDDKILTDWNGLMISALVQGFLTFGKRTYYDTAVRAARALQRTMIREDGSIYHHWHRGNTGQPGMSGDYIFLSQAFLDLFQADGDITWMTATNQLMHQVTMRFWNPEKGGYYHSANDATDLPVRLMDLPDGAIPSVNGAAALLLERLVRVTGDKTHERQYHQLMRIAGGVSGRGSGGMLSFLSAYMEKKTGFRIIALLYNQSAEISGLLEKARTHYLPGSVIIPVVDPLSVSSVIPEVMAYPRTPTLHICGETHCYPPVTSVKEWEKWITDQGM</sequence>
<dbReference type="Proteomes" id="UP000245934">
    <property type="component" value="Unassembled WGS sequence"/>
</dbReference>
<dbReference type="InterPro" id="IPR024705">
    <property type="entry name" value="Ssp411"/>
</dbReference>
<dbReference type="OrthoDB" id="28016at2157"/>
<dbReference type="PIRSF" id="PIRSF006402">
    <property type="entry name" value="UCP006402_thioredoxin"/>
    <property type="match status" value="1"/>
</dbReference>
<dbReference type="Gene3D" id="3.40.30.10">
    <property type="entry name" value="Glutaredoxin"/>
    <property type="match status" value="1"/>
</dbReference>
<feature type="domain" description="Spermatogenesis-associated protein 20-like TRX" evidence="1">
    <location>
        <begin position="6"/>
        <end position="166"/>
    </location>
</feature>
<dbReference type="GeneID" id="97609641"/>